<organism evidence="11">
    <name type="scientific">Siphoviridae sp. ctdHi7</name>
    <dbReference type="NCBI Taxonomy" id="2825577"/>
    <lineage>
        <taxon>Viruses</taxon>
        <taxon>Duplodnaviria</taxon>
        <taxon>Heunggongvirae</taxon>
        <taxon>Uroviricota</taxon>
        <taxon>Caudoviricetes</taxon>
    </lineage>
</organism>
<dbReference type="Gene3D" id="3.30.360.90">
    <property type="match status" value="1"/>
</dbReference>
<dbReference type="InterPro" id="IPR035326">
    <property type="entry name" value="Beta_sandwich_Seath"/>
</dbReference>
<keyword evidence="5" id="KW-1229">Viral tail sheath protein</keyword>
<keyword evidence="5" id="KW-0946">Virion</keyword>
<evidence type="ECO:0000313" key="11">
    <source>
        <dbReference type="EMBL" id="DAF88393.1"/>
    </source>
</evidence>
<dbReference type="InterPro" id="IPR020287">
    <property type="entry name" value="Tail_sheath_C"/>
</dbReference>
<evidence type="ECO:0000256" key="2">
    <source>
        <dbReference type="ARBA" id="ARBA00022595"/>
    </source>
</evidence>
<evidence type="ECO:0000256" key="6">
    <source>
        <dbReference type="ARBA" id="ARBA00023009"/>
    </source>
</evidence>
<evidence type="ECO:0000256" key="3">
    <source>
        <dbReference type="ARBA" id="ARBA00022732"/>
    </source>
</evidence>
<dbReference type="InterPro" id="IPR035089">
    <property type="entry name" value="Phage_sheath_subtilisin"/>
</dbReference>
<dbReference type="EMBL" id="BK015985">
    <property type="protein sequence ID" value="DAF88393.1"/>
    <property type="molecule type" value="Genomic_DNA"/>
</dbReference>
<reference evidence="11" key="1">
    <citation type="journal article" date="2021" name="Proc. Natl. Acad. Sci. U.S.A.">
        <title>A Catalog of Tens of Thousands of Viruses from Human Metagenomes Reveals Hidden Associations with Chronic Diseases.</title>
        <authorList>
            <person name="Tisza M.J."/>
            <person name="Buck C.B."/>
        </authorList>
    </citation>
    <scope>NUCLEOTIDE SEQUENCE</scope>
    <source>
        <strain evidence="11">CtdHi7</strain>
    </source>
</reference>
<evidence type="ECO:0000259" key="8">
    <source>
        <dbReference type="Pfam" id="PF04984"/>
    </source>
</evidence>
<protein>
    <submittedName>
        <fullName evidence="11">Tail sheath protein</fullName>
    </submittedName>
</protein>
<dbReference type="GO" id="GO:0098027">
    <property type="term" value="C:virus tail, sheath"/>
    <property type="evidence" value="ECO:0007669"/>
    <property type="project" value="UniProtKB-KW"/>
</dbReference>
<comment type="similarity">
    <text evidence="1">Belongs to the myoviridae tail sheath protein family.</text>
</comment>
<keyword evidence="4" id="KW-1242">Viral contractile tail ejection system</keyword>
<dbReference type="Gene3D" id="2.60.40.4290">
    <property type="match status" value="1"/>
</dbReference>
<dbReference type="Pfam" id="PF04984">
    <property type="entry name" value="Phage_sheath_1"/>
    <property type="match status" value="1"/>
</dbReference>
<evidence type="ECO:0000256" key="1">
    <source>
        <dbReference type="ARBA" id="ARBA00008005"/>
    </source>
</evidence>
<proteinExistence type="inferred from homology"/>
<evidence type="ECO:0000259" key="10">
    <source>
        <dbReference type="Pfam" id="PF17482"/>
    </source>
</evidence>
<dbReference type="Pfam" id="PF17482">
    <property type="entry name" value="Phage_sheath_1C"/>
    <property type="match status" value="1"/>
</dbReference>
<dbReference type="Pfam" id="PF17481">
    <property type="entry name" value="Phage_sheath_domII"/>
    <property type="match status" value="1"/>
</dbReference>
<evidence type="ECO:0000259" key="9">
    <source>
        <dbReference type="Pfam" id="PF17481"/>
    </source>
</evidence>
<keyword evidence="7" id="KW-1160">Virus entry into host cell</keyword>
<evidence type="ECO:0000256" key="7">
    <source>
        <dbReference type="ARBA" id="ARBA00023296"/>
    </source>
</evidence>
<dbReference type="Gene3D" id="3.30.1490.360">
    <property type="match status" value="1"/>
</dbReference>
<feature type="domain" description="Tail sheath protein subtilisin-like" evidence="8">
    <location>
        <begin position="193"/>
        <end position="339"/>
    </location>
</feature>
<feature type="domain" description="Tail sheath protein C-terminal" evidence="10">
    <location>
        <begin position="347"/>
        <end position="444"/>
    </location>
</feature>
<name>A0A8S5U1R0_9CAUD</name>
<evidence type="ECO:0000256" key="5">
    <source>
        <dbReference type="ARBA" id="ARBA00023003"/>
    </source>
</evidence>
<keyword evidence="6" id="KW-1171">Viral genome ejection through host cell envelope</keyword>
<evidence type="ECO:0000256" key="4">
    <source>
        <dbReference type="ARBA" id="ARBA00022766"/>
    </source>
</evidence>
<dbReference type="GO" id="GO:0099000">
    <property type="term" value="P:symbiont genome ejection through host cell envelope, contractile tail mechanism"/>
    <property type="evidence" value="ECO:0007669"/>
    <property type="project" value="UniProtKB-KW"/>
</dbReference>
<dbReference type="Gene3D" id="3.30.1370.220">
    <property type="match status" value="1"/>
</dbReference>
<sequence>MAGGRFDKLAGKVRPGTYINFESTRVGTVGVSERGIVVMPFIGHDYGPAKEFIHITNAAPDAESAKLGHSIYDDNTNMLLVREALKNASEVYIYIAAAAGTKATGTGGGVKGTAHYGGSRGNKLAYAIAANPVSGFDITVTLDGATVNLYEGVATIADLVAKNDAYITFEAASDSSTLAAVAGVTLSNGADGASANNDVTAFLDAIEGVKFNALCFPSTETTLCAAAKSKIKYLRENVGKGVIGVLANTAADYEGIINVTNGVVVDGHTLTAAQATAWVAGATAGATYVQSNTYKQYDGATAINGVKTHEAAVAAIQNGEFFFSYSEEGKIVAEYDINSLVTFTDKKDDTYRKNRVIRVFDTFTESVQLNFPPNKYPNSPDGWDIMEGVGRSILKQFADAGAIKNVDYDNDFLVDREKSVGDETYFNVGLEAVDSAEKLYFTVATR</sequence>
<accession>A0A8S5U1R0</accession>
<dbReference type="Gene3D" id="3.40.50.11790">
    <property type="match status" value="1"/>
</dbReference>
<keyword evidence="2" id="KW-1162">Viral penetration into host cytoplasm</keyword>
<keyword evidence="3" id="KW-1227">Viral tail protein</keyword>
<feature type="domain" description="Phage tail sheath protein-like beta-sandwich" evidence="9">
    <location>
        <begin position="99"/>
        <end position="191"/>
    </location>
</feature>